<proteinExistence type="predicted"/>
<reference evidence="1" key="1">
    <citation type="submission" date="2020-06" db="EMBL/GenBank/DDBJ databases">
        <authorList>
            <person name="Li T."/>
            <person name="Hu X."/>
            <person name="Zhang T."/>
            <person name="Song X."/>
            <person name="Zhang H."/>
            <person name="Dai N."/>
            <person name="Sheng W."/>
            <person name="Hou X."/>
            <person name="Wei L."/>
        </authorList>
    </citation>
    <scope>NUCLEOTIDE SEQUENCE</scope>
    <source>
        <strain evidence="1">G02</strain>
        <tissue evidence="1">Leaf</tissue>
    </source>
</reference>
<evidence type="ECO:0000313" key="1">
    <source>
        <dbReference type="EMBL" id="KAL0349849.1"/>
    </source>
</evidence>
<comment type="caution">
    <text evidence="1">The sequence shown here is derived from an EMBL/GenBank/DDBJ whole genome shotgun (WGS) entry which is preliminary data.</text>
</comment>
<reference evidence="1" key="2">
    <citation type="journal article" date="2024" name="Plant">
        <title>Genomic evolution and insights into agronomic trait innovations of Sesamum species.</title>
        <authorList>
            <person name="Miao H."/>
            <person name="Wang L."/>
            <person name="Qu L."/>
            <person name="Liu H."/>
            <person name="Sun Y."/>
            <person name="Le M."/>
            <person name="Wang Q."/>
            <person name="Wei S."/>
            <person name="Zheng Y."/>
            <person name="Lin W."/>
            <person name="Duan Y."/>
            <person name="Cao H."/>
            <person name="Xiong S."/>
            <person name="Wang X."/>
            <person name="Wei L."/>
            <person name="Li C."/>
            <person name="Ma Q."/>
            <person name="Ju M."/>
            <person name="Zhao R."/>
            <person name="Li G."/>
            <person name="Mu C."/>
            <person name="Tian Q."/>
            <person name="Mei H."/>
            <person name="Zhang T."/>
            <person name="Gao T."/>
            <person name="Zhang H."/>
        </authorList>
    </citation>
    <scope>NUCLEOTIDE SEQUENCE</scope>
    <source>
        <strain evidence="1">G02</strain>
    </source>
</reference>
<dbReference type="EMBL" id="JACGWJ010000018">
    <property type="protein sequence ID" value="KAL0349849.1"/>
    <property type="molecule type" value="Genomic_DNA"/>
</dbReference>
<dbReference type="AlphaFoldDB" id="A0AAW2P1J8"/>
<accession>A0AAW2P1J8</accession>
<sequence length="50" mass="5285">MGQNSDQDWGESFLGMRMIDVAGKLLGIGVPLKKSMTAAITSSAIVFLQA</sequence>
<gene>
    <name evidence="1" type="ORF">Sradi_4134100</name>
</gene>
<name>A0AAW2P1J8_SESRA</name>
<organism evidence="1">
    <name type="scientific">Sesamum radiatum</name>
    <name type="common">Black benniseed</name>
    <dbReference type="NCBI Taxonomy" id="300843"/>
    <lineage>
        <taxon>Eukaryota</taxon>
        <taxon>Viridiplantae</taxon>
        <taxon>Streptophyta</taxon>
        <taxon>Embryophyta</taxon>
        <taxon>Tracheophyta</taxon>
        <taxon>Spermatophyta</taxon>
        <taxon>Magnoliopsida</taxon>
        <taxon>eudicotyledons</taxon>
        <taxon>Gunneridae</taxon>
        <taxon>Pentapetalae</taxon>
        <taxon>asterids</taxon>
        <taxon>lamiids</taxon>
        <taxon>Lamiales</taxon>
        <taxon>Pedaliaceae</taxon>
        <taxon>Sesamum</taxon>
    </lineage>
</organism>
<protein>
    <submittedName>
        <fullName evidence="1">Uncharacterized protein</fullName>
    </submittedName>
</protein>